<dbReference type="Proteomes" id="UP000677054">
    <property type="component" value="Unassembled WGS sequence"/>
</dbReference>
<accession>A0A7R8X9G7</accession>
<evidence type="ECO:0000313" key="2">
    <source>
        <dbReference type="EMBL" id="CAD7246515.1"/>
    </source>
</evidence>
<evidence type="ECO:0000256" key="1">
    <source>
        <dbReference type="ARBA" id="ARBA00010790"/>
    </source>
</evidence>
<dbReference type="AlphaFoldDB" id="A0A7R8X9G7"/>
<dbReference type="EMBL" id="CAJPEV010001157">
    <property type="protein sequence ID" value="CAG0891068.1"/>
    <property type="molecule type" value="Genomic_DNA"/>
</dbReference>
<gene>
    <name evidence="2" type="ORF">DSTB1V02_LOCUS6364</name>
</gene>
<dbReference type="Gene3D" id="3.30.560.10">
    <property type="entry name" value="Glucose Oxidase, domain 3"/>
    <property type="match status" value="1"/>
</dbReference>
<protein>
    <submittedName>
        <fullName evidence="2">Uncharacterized protein</fullName>
    </submittedName>
</protein>
<reference evidence="2" key="1">
    <citation type="submission" date="2020-11" db="EMBL/GenBank/DDBJ databases">
        <authorList>
            <person name="Tran Van P."/>
        </authorList>
    </citation>
    <scope>NUCLEOTIDE SEQUENCE</scope>
</reference>
<proteinExistence type="inferred from homology"/>
<name>A0A7R8X9G7_9CRUS</name>
<dbReference type="GO" id="GO:0050660">
    <property type="term" value="F:flavin adenine dinucleotide binding"/>
    <property type="evidence" value="ECO:0007669"/>
    <property type="project" value="InterPro"/>
</dbReference>
<dbReference type="Gene3D" id="3.50.50.60">
    <property type="entry name" value="FAD/NAD(P)-binding domain"/>
    <property type="match status" value="1"/>
</dbReference>
<organism evidence="2">
    <name type="scientific">Darwinula stevensoni</name>
    <dbReference type="NCBI Taxonomy" id="69355"/>
    <lineage>
        <taxon>Eukaryota</taxon>
        <taxon>Metazoa</taxon>
        <taxon>Ecdysozoa</taxon>
        <taxon>Arthropoda</taxon>
        <taxon>Crustacea</taxon>
        <taxon>Oligostraca</taxon>
        <taxon>Ostracoda</taxon>
        <taxon>Podocopa</taxon>
        <taxon>Podocopida</taxon>
        <taxon>Darwinulocopina</taxon>
        <taxon>Darwinuloidea</taxon>
        <taxon>Darwinulidae</taxon>
        <taxon>Darwinula</taxon>
    </lineage>
</organism>
<dbReference type="InterPro" id="IPR012132">
    <property type="entry name" value="GMC_OxRdtase"/>
</dbReference>
<dbReference type="EMBL" id="LR900674">
    <property type="protein sequence ID" value="CAD7246515.1"/>
    <property type="molecule type" value="Genomic_DNA"/>
</dbReference>
<dbReference type="SUPFAM" id="SSF51905">
    <property type="entry name" value="FAD/NAD(P)-binding domain"/>
    <property type="match status" value="1"/>
</dbReference>
<dbReference type="PANTHER" id="PTHR11552">
    <property type="entry name" value="GLUCOSE-METHANOL-CHOLINE GMC OXIDOREDUCTASE"/>
    <property type="match status" value="1"/>
</dbReference>
<evidence type="ECO:0000313" key="3">
    <source>
        <dbReference type="Proteomes" id="UP000677054"/>
    </source>
</evidence>
<keyword evidence="3" id="KW-1185">Reference proteome</keyword>
<sequence>MKFQPLSSREPATLTAMAWLANFVWAIGFICANRVLFLDEVDNPTGFSNFGRQVDDSYDFIIEIGKSAKPYSEIALRNSPSDRFGHADVSERVGTFSVMKPFGHGRADGLAGPLSRPEAWRLFYDGDDRRLFHWDSCPKQDDTKRGRSLGGGTTGSVIASRLTENPRVKVLLLEAGTDGTLLSWIPAAAILMWWYTKFDYRYTSEPQGDSCLAFEGGVSHVSPRLLARVTFTCDVT</sequence>
<comment type="similarity">
    <text evidence="1">Belongs to the GMC oxidoreductase family.</text>
</comment>
<dbReference type="PANTHER" id="PTHR11552:SF147">
    <property type="entry name" value="CHOLINE DEHYDROGENASE, MITOCHONDRIAL"/>
    <property type="match status" value="1"/>
</dbReference>
<dbReference type="InterPro" id="IPR036188">
    <property type="entry name" value="FAD/NAD-bd_sf"/>
</dbReference>
<dbReference type="GO" id="GO:0016491">
    <property type="term" value="F:oxidoreductase activity"/>
    <property type="evidence" value="ECO:0007669"/>
    <property type="project" value="TreeGrafter"/>
</dbReference>